<dbReference type="PANTHER" id="PTHR37168">
    <property type="entry name" value="CRISPR-ASSOCIATED EXONUCLEASE CAS4"/>
    <property type="match status" value="1"/>
</dbReference>
<gene>
    <name evidence="11" type="primary">cas4</name>
    <name evidence="11" type="ORF">HA285_00110</name>
</gene>
<evidence type="ECO:0000256" key="9">
    <source>
        <dbReference type="RuleBase" id="RU365022"/>
    </source>
</evidence>
<evidence type="ECO:0000256" key="3">
    <source>
        <dbReference type="ARBA" id="ARBA00022801"/>
    </source>
</evidence>
<evidence type="ECO:0000256" key="8">
    <source>
        <dbReference type="ARBA" id="ARBA00023211"/>
    </source>
</evidence>
<comment type="function">
    <text evidence="9">CRISPR (clustered regularly interspaced short palindromic repeat) is an adaptive immune system that provides protection against mobile genetic elements (viruses, transposable elements and conjugative plasmids). CRISPR clusters contain sequences complementary to antecedent mobile elements and target invading nucleic acids. CRISPR clusters are transcribed and processed into CRISPR RNA (crRNA).</text>
</comment>
<keyword evidence="1 9" id="KW-0540">Nuclease</keyword>
<keyword evidence="5 9" id="KW-0408">Iron</keyword>
<keyword evidence="4 9" id="KW-0269">Exonuclease</keyword>
<comment type="caution">
    <text evidence="11">The sequence shown here is derived from an EMBL/GenBank/DDBJ whole genome shotgun (WGS) entry which is preliminary data.</text>
</comment>
<dbReference type="Pfam" id="PF01930">
    <property type="entry name" value="Cas_Cas4"/>
    <property type="match status" value="1"/>
</dbReference>
<keyword evidence="7 9" id="KW-0051">Antiviral defense</keyword>
<name>A0A7J4MTN0_METTF</name>
<dbReference type="Proteomes" id="UP000538031">
    <property type="component" value="Unassembled WGS sequence"/>
</dbReference>
<dbReference type="GO" id="GO:0051607">
    <property type="term" value="P:defense response to virus"/>
    <property type="evidence" value="ECO:0007669"/>
    <property type="project" value="UniProtKB-KW"/>
</dbReference>
<keyword evidence="2 9" id="KW-0479">Metal-binding</keyword>
<keyword evidence="6 9" id="KW-0411">Iron-sulfur</keyword>
<dbReference type="Gene3D" id="3.90.320.10">
    <property type="match status" value="1"/>
</dbReference>
<proteinExistence type="inferred from homology"/>
<dbReference type="GO" id="GO:0046872">
    <property type="term" value="F:metal ion binding"/>
    <property type="evidence" value="ECO:0007669"/>
    <property type="project" value="UniProtKB-KW"/>
</dbReference>
<keyword evidence="8 9" id="KW-0464">Manganese</keyword>
<sequence>MISELEGDPAVRGLQINYYFICRTKLWFFSHHIQMERESELVKLGRLLHEESYSREKKELIIDDLIAADFVKRKDCLEVHEVKKSNTMEDAHRFQLLYYLFYLKHVKGIENLKGFIDYPALKKRTEVSLSDEDEEELKSVIKDIDGIIRGPPPAPQRKPICRSCAYFELCWI</sequence>
<evidence type="ECO:0000256" key="5">
    <source>
        <dbReference type="ARBA" id="ARBA00023004"/>
    </source>
</evidence>
<organism evidence="11 12">
    <name type="scientific">Methanothermobacter thermautotrophicus</name>
    <name type="common">Methanobacterium thermoformicicum</name>
    <dbReference type="NCBI Taxonomy" id="145262"/>
    <lineage>
        <taxon>Archaea</taxon>
        <taxon>Methanobacteriati</taxon>
        <taxon>Methanobacteriota</taxon>
        <taxon>Methanomada group</taxon>
        <taxon>Methanobacteria</taxon>
        <taxon>Methanobacteriales</taxon>
        <taxon>Methanobacteriaceae</taxon>
        <taxon>Methanothermobacter</taxon>
    </lineage>
</organism>
<evidence type="ECO:0000313" key="12">
    <source>
        <dbReference type="Proteomes" id="UP000538031"/>
    </source>
</evidence>
<evidence type="ECO:0000256" key="4">
    <source>
        <dbReference type="ARBA" id="ARBA00022839"/>
    </source>
</evidence>
<dbReference type="GO" id="GO:0051536">
    <property type="term" value="F:iron-sulfur cluster binding"/>
    <property type="evidence" value="ECO:0007669"/>
    <property type="project" value="UniProtKB-KW"/>
</dbReference>
<protein>
    <recommendedName>
        <fullName evidence="9">CRISPR-associated exonuclease Cas4</fullName>
        <ecNumber evidence="9">3.1.12.1</ecNumber>
    </recommendedName>
</protein>
<comment type="similarity">
    <text evidence="9">Belongs to the CRISPR-associated exonuclease Cas4 family.</text>
</comment>
<comment type="cofactor">
    <cofactor evidence="9">
        <name>iron-sulfur cluster</name>
        <dbReference type="ChEBI" id="CHEBI:30408"/>
    </cofactor>
</comment>
<dbReference type="InterPro" id="IPR013343">
    <property type="entry name" value="CRISPR-assoc_prot_Cas4"/>
</dbReference>
<dbReference type="GO" id="GO:0004527">
    <property type="term" value="F:exonuclease activity"/>
    <property type="evidence" value="ECO:0007669"/>
    <property type="project" value="UniProtKB-KW"/>
</dbReference>
<evidence type="ECO:0000313" key="11">
    <source>
        <dbReference type="EMBL" id="HIH64007.1"/>
    </source>
</evidence>
<dbReference type="AlphaFoldDB" id="A0A7J4MTN0"/>
<evidence type="ECO:0000256" key="1">
    <source>
        <dbReference type="ARBA" id="ARBA00022722"/>
    </source>
</evidence>
<keyword evidence="3 9" id="KW-0378">Hydrolase</keyword>
<feature type="domain" description="DUF83" evidence="10">
    <location>
        <begin position="13"/>
        <end position="172"/>
    </location>
</feature>
<dbReference type="PANTHER" id="PTHR37168:SF1">
    <property type="entry name" value="CRISPR-ASSOCIATED EXONUCLEASE CAS4"/>
    <property type="match status" value="1"/>
</dbReference>
<evidence type="ECO:0000256" key="7">
    <source>
        <dbReference type="ARBA" id="ARBA00023118"/>
    </source>
</evidence>
<dbReference type="EMBL" id="DUHT01000001">
    <property type="protein sequence ID" value="HIH64007.1"/>
    <property type="molecule type" value="Genomic_DNA"/>
</dbReference>
<evidence type="ECO:0000259" key="10">
    <source>
        <dbReference type="Pfam" id="PF01930"/>
    </source>
</evidence>
<accession>A0A7J4MTN0</accession>
<evidence type="ECO:0000256" key="6">
    <source>
        <dbReference type="ARBA" id="ARBA00023014"/>
    </source>
</evidence>
<dbReference type="InterPro" id="IPR011604">
    <property type="entry name" value="PDDEXK-like_dom_sf"/>
</dbReference>
<dbReference type="InterPro" id="IPR022765">
    <property type="entry name" value="Dna2/Cas4_DUF83"/>
</dbReference>
<comment type="cofactor">
    <cofactor evidence="9">
        <name>Mg(2+)</name>
        <dbReference type="ChEBI" id="CHEBI:18420"/>
    </cofactor>
    <cofactor evidence="9">
        <name>Mn(2+)</name>
        <dbReference type="ChEBI" id="CHEBI:29035"/>
    </cofactor>
    <text evidence="9">Mg(2+) or Mn(2+) required for ssDNA cleavage activity.</text>
</comment>
<dbReference type="EC" id="3.1.12.1" evidence="9"/>
<evidence type="ECO:0000256" key="2">
    <source>
        <dbReference type="ARBA" id="ARBA00022723"/>
    </source>
</evidence>
<dbReference type="NCBIfam" id="TIGR00372">
    <property type="entry name" value="cas4"/>
    <property type="match status" value="1"/>
</dbReference>
<reference evidence="12" key="1">
    <citation type="journal article" date="2020" name="bioRxiv">
        <title>A rank-normalized archaeal taxonomy based on genome phylogeny resolves widespread incomplete and uneven classifications.</title>
        <authorList>
            <person name="Rinke C."/>
            <person name="Chuvochina M."/>
            <person name="Mussig A.J."/>
            <person name="Chaumeil P.-A."/>
            <person name="Waite D.W."/>
            <person name="Whitman W.B."/>
            <person name="Parks D.H."/>
            <person name="Hugenholtz P."/>
        </authorList>
    </citation>
    <scope>NUCLEOTIDE SEQUENCE [LARGE SCALE GENOMIC DNA]</scope>
</reference>